<keyword evidence="3" id="KW-0596">Phosphopantetheine</keyword>
<dbReference type="PROSITE" id="PS00012">
    <property type="entry name" value="PHOSPHOPANTETHEINE"/>
    <property type="match status" value="2"/>
</dbReference>
<feature type="domain" description="Carrier" evidence="5">
    <location>
        <begin position="17"/>
        <end position="92"/>
    </location>
</feature>
<dbReference type="PROSITE" id="PS50075">
    <property type="entry name" value="CARRIER"/>
    <property type="match status" value="2"/>
</dbReference>
<dbReference type="GO" id="GO:0031177">
    <property type="term" value="F:phosphopantetheine binding"/>
    <property type="evidence" value="ECO:0007669"/>
    <property type="project" value="InterPro"/>
</dbReference>
<dbReference type="InterPro" id="IPR020802">
    <property type="entry name" value="TesA-like"/>
</dbReference>
<dbReference type="InterPro" id="IPR025110">
    <property type="entry name" value="AMP-bd_C"/>
</dbReference>
<dbReference type="CDD" id="cd19540">
    <property type="entry name" value="LCL_NRPS-like"/>
    <property type="match status" value="1"/>
</dbReference>
<evidence type="ECO:0000313" key="7">
    <source>
        <dbReference type="Proteomes" id="UP000578686"/>
    </source>
</evidence>
<dbReference type="GO" id="GO:0005829">
    <property type="term" value="C:cytosol"/>
    <property type="evidence" value="ECO:0007669"/>
    <property type="project" value="TreeGrafter"/>
</dbReference>
<dbReference type="InterPro" id="IPR010071">
    <property type="entry name" value="AA_adenyl_dom"/>
</dbReference>
<comment type="cofactor">
    <cofactor evidence="1">
        <name>pantetheine 4'-phosphate</name>
        <dbReference type="ChEBI" id="CHEBI:47942"/>
    </cofactor>
</comment>
<dbReference type="Gene3D" id="1.10.1200.10">
    <property type="entry name" value="ACP-like"/>
    <property type="match status" value="1"/>
</dbReference>
<dbReference type="Gene3D" id="3.30.300.30">
    <property type="match status" value="1"/>
</dbReference>
<dbReference type="PANTHER" id="PTHR45527">
    <property type="entry name" value="NONRIBOSOMAL PEPTIDE SYNTHETASE"/>
    <property type="match status" value="1"/>
</dbReference>
<dbReference type="SUPFAM" id="SSF56801">
    <property type="entry name" value="Acetyl-CoA synthetase-like"/>
    <property type="match status" value="1"/>
</dbReference>
<evidence type="ECO:0000256" key="3">
    <source>
        <dbReference type="ARBA" id="ARBA00022450"/>
    </source>
</evidence>
<dbReference type="InterPro" id="IPR001031">
    <property type="entry name" value="Thioesterase"/>
</dbReference>
<dbReference type="RefSeq" id="WP_167974219.1">
    <property type="nucleotide sequence ID" value="NZ_JAAVJD010000294.1"/>
</dbReference>
<dbReference type="CDD" id="cd12117">
    <property type="entry name" value="A_NRPS_Srf_like"/>
    <property type="match status" value="1"/>
</dbReference>
<gene>
    <name evidence="6" type="ORF">HCN56_23095</name>
</gene>
<dbReference type="GO" id="GO:0043041">
    <property type="term" value="P:amino acid activation for nonribosomal peptide biosynthetic process"/>
    <property type="evidence" value="ECO:0007669"/>
    <property type="project" value="TreeGrafter"/>
</dbReference>
<evidence type="ECO:0000256" key="1">
    <source>
        <dbReference type="ARBA" id="ARBA00001957"/>
    </source>
</evidence>
<dbReference type="SUPFAM" id="SSF47336">
    <property type="entry name" value="ACP-like"/>
    <property type="match status" value="2"/>
</dbReference>
<dbReference type="FunFam" id="1.10.1200.10:FF:000005">
    <property type="entry name" value="Nonribosomal peptide synthetase 1"/>
    <property type="match status" value="1"/>
</dbReference>
<dbReference type="FunFam" id="2.30.38.10:FF:000001">
    <property type="entry name" value="Non-ribosomal peptide synthetase PvdI"/>
    <property type="match status" value="1"/>
</dbReference>
<dbReference type="Gene3D" id="3.40.50.980">
    <property type="match status" value="2"/>
</dbReference>
<feature type="domain" description="Carrier" evidence="5">
    <location>
        <begin position="1098"/>
        <end position="1173"/>
    </location>
</feature>
<evidence type="ECO:0000256" key="4">
    <source>
        <dbReference type="ARBA" id="ARBA00022553"/>
    </source>
</evidence>
<dbReference type="Pfam" id="PF00975">
    <property type="entry name" value="Thioesterase"/>
    <property type="match status" value="1"/>
</dbReference>
<dbReference type="FunFam" id="3.40.50.980:FF:000001">
    <property type="entry name" value="Non-ribosomal peptide synthetase"/>
    <property type="match status" value="1"/>
</dbReference>
<dbReference type="InterPro" id="IPR006162">
    <property type="entry name" value="Ppantetheine_attach_site"/>
</dbReference>
<dbReference type="GO" id="GO:0008610">
    <property type="term" value="P:lipid biosynthetic process"/>
    <property type="evidence" value="ECO:0007669"/>
    <property type="project" value="UniProtKB-ARBA"/>
</dbReference>
<dbReference type="SUPFAM" id="SSF52777">
    <property type="entry name" value="CoA-dependent acyltransferases"/>
    <property type="match status" value="2"/>
</dbReference>
<dbReference type="Gene3D" id="2.30.38.10">
    <property type="entry name" value="Luciferase, Domain 3"/>
    <property type="match status" value="1"/>
</dbReference>
<evidence type="ECO:0000259" key="5">
    <source>
        <dbReference type="PROSITE" id="PS50075"/>
    </source>
</evidence>
<dbReference type="InterPro" id="IPR009081">
    <property type="entry name" value="PP-bd_ACP"/>
</dbReference>
<dbReference type="Pfam" id="PF13193">
    <property type="entry name" value="AMP-binding_C"/>
    <property type="match status" value="1"/>
</dbReference>
<dbReference type="PROSITE" id="PS00455">
    <property type="entry name" value="AMP_BINDING"/>
    <property type="match status" value="1"/>
</dbReference>
<name>A0A7X6I125_9ACTN</name>
<evidence type="ECO:0000313" key="6">
    <source>
        <dbReference type="EMBL" id="NJQ08383.1"/>
    </source>
</evidence>
<dbReference type="SUPFAM" id="SSF53474">
    <property type="entry name" value="alpha/beta-Hydrolases"/>
    <property type="match status" value="1"/>
</dbReference>
<dbReference type="InterPro" id="IPR023213">
    <property type="entry name" value="CAT-like_dom_sf"/>
</dbReference>
<dbReference type="InterPro" id="IPR020845">
    <property type="entry name" value="AMP-binding_CS"/>
</dbReference>
<proteinExistence type="inferred from homology"/>
<reference evidence="6 7" key="1">
    <citation type="submission" date="2020-03" db="EMBL/GenBank/DDBJ databases">
        <title>Draft genome of Streptomyces sp. ventii, isolated from the Axial Seamount in the Pacific Ocean, and resequencing of the two type strains Streptomyces lonarensis strain NCL 716 and Streptomyces bohaiensis strain 11A07.</title>
        <authorList>
            <person name="Loughran R.M."/>
            <person name="Pfannmuller K.M."/>
            <person name="Wasson B.J."/>
            <person name="Deadmond M.C."/>
            <person name="Paddock B.E."/>
            <person name="Koyack M.J."/>
            <person name="Gallegos D.A."/>
            <person name="Mitchell E.A."/>
            <person name="Ushijima B."/>
            <person name="Saw J.H."/>
            <person name="Mcphail K.L."/>
            <person name="Videau P."/>
        </authorList>
    </citation>
    <scope>NUCLEOTIDE SEQUENCE [LARGE SCALE GENOMIC DNA]</scope>
    <source>
        <strain evidence="6 7">NCL716</strain>
    </source>
</reference>
<dbReference type="GO" id="GO:0017000">
    <property type="term" value="P:antibiotic biosynthetic process"/>
    <property type="evidence" value="ECO:0007669"/>
    <property type="project" value="UniProtKB-ARBA"/>
</dbReference>
<dbReference type="InterPro" id="IPR029058">
    <property type="entry name" value="AB_hydrolase_fold"/>
</dbReference>
<dbReference type="GO" id="GO:0044550">
    <property type="term" value="P:secondary metabolite biosynthetic process"/>
    <property type="evidence" value="ECO:0007669"/>
    <property type="project" value="TreeGrafter"/>
</dbReference>
<dbReference type="EMBL" id="JAAVJD010000294">
    <property type="protein sequence ID" value="NJQ08383.1"/>
    <property type="molecule type" value="Genomic_DNA"/>
</dbReference>
<dbReference type="InterPro" id="IPR000873">
    <property type="entry name" value="AMP-dep_synth/lig_dom"/>
</dbReference>
<dbReference type="Gene3D" id="3.40.50.1820">
    <property type="entry name" value="alpha/beta hydrolase"/>
    <property type="match status" value="1"/>
</dbReference>
<keyword evidence="4" id="KW-0597">Phosphoprotein</keyword>
<keyword evidence="7" id="KW-1185">Reference proteome</keyword>
<dbReference type="Pfam" id="PF00501">
    <property type="entry name" value="AMP-binding"/>
    <property type="match status" value="1"/>
</dbReference>
<evidence type="ECO:0000256" key="2">
    <source>
        <dbReference type="ARBA" id="ARBA00006432"/>
    </source>
</evidence>
<dbReference type="SMART" id="SM00824">
    <property type="entry name" value="PKS_TE"/>
    <property type="match status" value="1"/>
</dbReference>
<dbReference type="InterPro" id="IPR020806">
    <property type="entry name" value="PKS_PP-bd"/>
</dbReference>
<dbReference type="Pfam" id="PF00668">
    <property type="entry name" value="Condensation"/>
    <property type="match status" value="2"/>
</dbReference>
<dbReference type="GO" id="GO:0003824">
    <property type="term" value="F:catalytic activity"/>
    <property type="evidence" value="ECO:0007669"/>
    <property type="project" value="InterPro"/>
</dbReference>
<feature type="non-terminal residue" evidence="6">
    <location>
        <position position="1"/>
    </location>
</feature>
<comment type="caution">
    <text evidence="6">The sequence shown here is derived from an EMBL/GenBank/DDBJ whole genome shotgun (WGS) entry which is preliminary data.</text>
</comment>
<comment type="similarity">
    <text evidence="2">Belongs to the ATP-dependent AMP-binding enzyme family.</text>
</comment>
<dbReference type="InterPro" id="IPR036736">
    <property type="entry name" value="ACP-like_sf"/>
</dbReference>
<dbReference type="PANTHER" id="PTHR45527:SF1">
    <property type="entry name" value="FATTY ACID SYNTHASE"/>
    <property type="match status" value="1"/>
</dbReference>
<dbReference type="Gene3D" id="3.30.559.10">
    <property type="entry name" value="Chloramphenicol acetyltransferase-like domain"/>
    <property type="match status" value="1"/>
</dbReference>
<organism evidence="6 7">
    <name type="scientific">Streptomyces lonarensis</name>
    <dbReference type="NCBI Taxonomy" id="700599"/>
    <lineage>
        <taxon>Bacteria</taxon>
        <taxon>Bacillati</taxon>
        <taxon>Actinomycetota</taxon>
        <taxon>Actinomycetes</taxon>
        <taxon>Kitasatosporales</taxon>
        <taxon>Streptomycetaceae</taxon>
        <taxon>Streptomyces</taxon>
    </lineage>
</organism>
<dbReference type="FunFam" id="3.30.300.30:FF:000010">
    <property type="entry name" value="Enterobactin synthetase component F"/>
    <property type="match status" value="1"/>
</dbReference>
<dbReference type="Gene3D" id="3.30.559.30">
    <property type="entry name" value="Nonribosomal peptide synthetase, condensation domain"/>
    <property type="match status" value="1"/>
</dbReference>
<protein>
    <submittedName>
        <fullName evidence="6">Amino acid adenylation domain-containing protein</fullName>
    </submittedName>
</protein>
<dbReference type="InterPro" id="IPR001242">
    <property type="entry name" value="Condensation_dom"/>
</dbReference>
<dbReference type="SMART" id="SM00823">
    <property type="entry name" value="PKS_PP"/>
    <property type="match status" value="2"/>
</dbReference>
<accession>A0A7X6I125</accession>
<dbReference type="NCBIfam" id="TIGR01733">
    <property type="entry name" value="AA-adenyl-dom"/>
    <property type="match status" value="1"/>
</dbReference>
<dbReference type="Pfam" id="PF00550">
    <property type="entry name" value="PP-binding"/>
    <property type="match status" value="2"/>
</dbReference>
<dbReference type="InterPro" id="IPR045851">
    <property type="entry name" value="AMP-bd_C_sf"/>
</dbReference>
<dbReference type="Proteomes" id="UP000578686">
    <property type="component" value="Unassembled WGS sequence"/>
</dbReference>
<sequence length="1448" mass="154785">ALAAAAPAAAEPAPAAAGDSPHLAALVALFASVLGRETVGPDDNFFRTGGHSLMGMRLVNRARAALGAEIGIRDLFLAPTPASLARRVDEQQRQQRRASLVPAERPERIPLSYAQRRLWVVNELEGASASYNIPLVLRLENPIDAELLGDALADLVARHEVLRTVYAEVDSEPHQRILPDARPQLRLVRTGGANLTAAVEAACGHVFDLASEIPLRATLVTVTDGGTDGTGGASEAAGTAGTQAQAQTLVLLLHHIAADGWSTGPLLRDLEEAYLARAQRREPAWEPLPVQYADYALWERATLGDADDPAGVLAQQLGYWERQLADAPPVLDLPAGKPRPAEARRRGAVAPFAVDAEVHGALAALGAERGATMLMVVQAAFAATLTRHGAGTDVPVGTVVAGRDDDALEGLVGFFVNTLALRTDTSGNPAFGELVDRVRATDLAAFAHQDVPFDRVVEHLNPRRSAAHHPLVQVLVQVTPAESAAGTSMFAGADLALRTAHTKFDLTLSVRETAGSDGRPAGLNGVLEYATDLYDASVAQQLAEHVARTLRAVAADPGMRVGDVPLLSATEARLVVDAYNATTRPVAAAPVHELFAAHALRTPHRTAVVLGERRLSFAELDAAADALAHRLIAAGVGREEAVGVLMDRTPELLVAALGVLKAGGTYLPLDPKLPGSRVRMMMEDTGADVIVTSRAQLDSPLAVREAHGGTRLVVLDDPADGPEPPAGAPDVEVGVDGAMYLMFTSGSTGRPKGVAVTHRNVADLVADSCWELANHERMLVHSAIGFDASTYELWVPLLNGCELVIAPGDGADVAELDRTIREHDVTAAYFTMGLFNIMADEGLDTLRLLREVWTGGDTASPAALQRVLDHCPDTVLVHSYGPTEATFASHHQRLATDVRELPGVFLGRPLDNTRIHVLDTALRPVPVGVPGEMYIAGDQVARGYVGRPGLTAERFVADPFAADGGRMYRTGDLVLWTPEGELRFLGRSDGQVKLRGFRIEPGEVEAALARHPEVGTVAVVVREDRPGEKRLVAYAVPRSGGAGVSAEELKEAAAAALPEHMVPSAVMLLDAIPLTVNGKPDRRALPAPTVRVDRSGRAARNPREEVLCGLFGEILGVPDVGIDDNFFDLGGHSLLGVRLVTRMRSVLGVERGVRDLFRSPTVAGLLDDDGAVEGGSMAVMLPLRPQGSRRPLFCIHPGTGMGWPYSGLARHLGSDQPLYAVQSRALSEPGFTADSVQGMAADYLERIRRVQPRGPYRLMGWSFGGTVAHAMTALLESQGESVEVLALMDCYPRSGEKGRRKLSEKDMLDLLVEEPHSDLNGRTDPQAVGELMRRRDPVFAGFTDDELLAVINASVNHAEIMWDYDPPRTAAEITFLMATRLHSLQYQPENWAEFVDGDIDVHYIDTSHLRMADPEPMAHIGRVLAEKFRRIHAAELADTATAVTTGTT</sequence>